<keyword evidence="1" id="KW-1133">Transmembrane helix</keyword>
<dbReference type="AlphaFoldDB" id="A0A1F6WUK6"/>
<evidence type="ECO:0000313" key="2">
    <source>
        <dbReference type="EMBL" id="OGI85562.1"/>
    </source>
</evidence>
<dbReference type="EMBL" id="MFUY01000030">
    <property type="protein sequence ID" value="OGI85562.1"/>
    <property type="molecule type" value="Genomic_DNA"/>
</dbReference>
<dbReference type="Proteomes" id="UP000176187">
    <property type="component" value="Unassembled WGS sequence"/>
</dbReference>
<feature type="transmembrane region" description="Helical" evidence="1">
    <location>
        <begin position="62"/>
        <end position="80"/>
    </location>
</feature>
<proteinExistence type="predicted"/>
<comment type="caution">
    <text evidence="2">The sequence shown here is derived from an EMBL/GenBank/DDBJ whole genome shotgun (WGS) entry which is preliminary data.</text>
</comment>
<feature type="transmembrane region" description="Helical" evidence="1">
    <location>
        <begin position="86"/>
        <end position="106"/>
    </location>
</feature>
<evidence type="ECO:0000313" key="3">
    <source>
        <dbReference type="Proteomes" id="UP000176187"/>
    </source>
</evidence>
<keyword evidence="1" id="KW-0472">Membrane</keyword>
<keyword evidence="1" id="KW-0812">Transmembrane</keyword>
<feature type="transmembrane region" description="Helical" evidence="1">
    <location>
        <begin position="7"/>
        <end position="25"/>
    </location>
</feature>
<dbReference type="STRING" id="1801774.A3A05_02425"/>
<organism evidence="2 3">
    <name type="scientific">Candidatus Nomurabacteria bacterium RIFCSPLOWO2_01_FULL_41_12</name>
    <dbReference type="NCBI Taxonomy" id="1801774"/>
    <lineage>
        <taxon>Bacteria</taxon>
        <taxon>Candidatus Nomuraibacteriota</taxon>
    </lineage>
</organism>
<sequence length="177" mass="21179">MKNFSLKFIDVMIGIVLGLGFQWWLVLDSTWQYVAFIFVYLDIVDNWIDYSPSLKKFPPKREIDVFLDLGIMFTFFLYIYSTQLTIIYFLTVFIVFKILDYFWLWSSEKEYKSTGIDKLFLDTWMRFNIFEAIITGILIAVTLLFSIQPLIIIIIFIVIRIITRILASLRYKKVHFV</sequence>
<name>A0A1F6WUK6_9BACT</name>
<gene>
    <name evidence="2" type="ORF">A3A05_02425</name>
</gene>
<accession>A0A1F6WUK6</accession>
<evidence type="ECO:0000256" key="1">
    <source>
        <dbReference type="SAM" id="Phobius"/>
    </source>
</evidence>
<reference evidence="2 3" key="1">
    <citation type="journal article" date="2016" name="Nat. Commun.">
        <title>Thousands of microbial genomes shed light on interconnected biogeochemical processes in an aquifer system.</title>
        <authorList>
            <person name="Anantharaman K."/>
            <person name="Brown C.T."/>
            <person name="Hug L.A."/>
            <person name="Sharon I."/>
            <person name="Castelle C.J."/>
            <person name="Probst A.J."/>
            <person name="Thomas B.C."/>
            <person name="Singh A."/>
            <person name="Wilkins M.J."/>
            <person name="Karaoz U."/>
            <person name="Brodie E.L."/>
            <person name="Williams K.H."/>
            <person name="Hubbard S.S."/>
            <person name="Banfield J.F."/>
        </authorList>
    </citation>
    <scope>NUCLEOTIDE SEQUENCE [LARGE SCALE GENOMIC DNA]</scope>
</reference>
<protein>
    <submittedName>
        <fullName evidence="2">Uncharacterized protein</fullName>
    </submittedName>
</protein>